<feature type="non-terminal residue" evidence="2">
    <location>
        <position position="536"/>
    </location>
</feature>
<comment type="caution">
    <text evidence="2">The sequence shown here is derived from an EMBL/GenBank/DDBJ whole genome shotgun (WGS) entry which is preliminary data.</text>
</comment>
<evidence type="ECO:0000313" key="3">
    <source>
        <dbReference type="Proteomes" id="UP001476247"/>
    </source>
</evidence>
<sequence>MSIPTQNFIGPVAPPATRMEDVEFSAETAPNVSSTLVASPKAPVCLPRGAGSDPAAGLQVSISLLEEIVSLYALIACPAAGLQEIVSLYALIASSNGTTDELRSYREKVSKKMGDLDQLGRAQKLIQATAGSTLAGAKLSNVVPRNLPLFQWENQVSVPGAPVFVDVNTCIMNFTDVMISHNLDLDANYLRVLPPLLAGTIRLWFEDFVTQFRKLYQQDPSWIQFSTAMQDRYGLNVQEERNNCARELNSIMMYEGENLESFIDRFNSLRRRAVDQVLPNSLLIERFLLALPRKVAEYINVAIVNLPEYKRQDIEVLSDLARRLQNSTLFTMRANTMVAPLMPPRAPKRAAMHIDQNDAVHRSSNRSRHAVNLARAAAPTGTTTGESSSSAAVSVVPQPTDKYCTFHKAKSHNTSECRAAAAAGTNVKPRVKYCHGCGVAGWNPRHECATAKRMSPPNTNQEYNFGAMTLQQGSNVVGPANTSSAVPSVPSVPFVPSAVSSASVTTSRAELQAAYNAGVADATADIQELSIADDED</sequence>
<protein>
    <recommendedName>
        <fullName evidence="1">Retrotransposon gag domain-containing protein</fullName>
    </recommendedName>
</protein>
<accession>A0ABP9Y362</accession>
<gene>
    <name evidence="2" type="ORF">HPULCUR_006881</name>
</gene>
<organism evidence="2 3">
    <name type="scientific">Helicostylum pulchrum</name>
    <dbReference type="NCBI Taxonomy" id="562976"/>
    <lineage>
        <taxon>Eukaryota</taxon>
        <taxon>Fungi</taxon>
        <taxon>Fungi incertae sedis</taxon>
        <taxon>Mucoromycota</taxon>
        <taxon>Mucoromycotina</taxon>
        <taxon>Mucoromycetes</taxon>
        <taxon>Mucorales</taxon>
        <taxon>Mucorineae</taxon>
        <taxon>Mucoraceae</taxon>
        <taxon>Helicostylum</taxon>
    </lineage>
</organism>
<dbReference type="Proteomes" id="UP001476247">
    <property type="component" value="Unassembled WGS sequence"/>
</dbReference>
<evidence type="ECO:0000259" key="1">
    <source>
        <dbReference type="Pfam" id="PF03732"/>
    </source>
</evidence>
<keyword evidence="3" id="KW-1185">Reference proteome</keyword>
<proteinExistence type="predicted"/>
<feature type="domain" description="Retrotransposon gag" evidence="1">
    <location>
        <begin position="196"/>
        <end position="291"/>
    </location>
</feature>
<reference evidence="2 3" key="1">
    <citation type="submission" date="2024-04" db="EMBL/GenBank/DDBJ databases">
        <title>genome sequences of Mucor flavus KT1a and Helicostylum pulchrum KT1b strains isolation_sourced from the surface of a dry-aged beef.</title>
        <authorList>
            <person name="Toyotome T."/>
            <person name="Hosono M."/>
            <person name="Torimaru M."/>
            <person name="Fukuda K."/>
            <person name="Mikami N."/>
        </authorList>
    </citation>
    <scope>NUCLEOTIDE SEQUENCE [LARGE SCALE GENOMIC DNA]</scope>
    <source>
        <strain evidence="2 3">KT1b</strain>
    </source>
</reference>
<name>A0ABP9Y362_9FUNG</name>
<dbReference type="InterPro" id="IPR005162">
    <property type="entry name" value="Retrotrans_gag_dom"/>
</dbReference>
<dbReference type="EMBL" id="BAABUJ010000019">
    <property type="protein sequence ID" value="GAA5801435.1"/>
    <property type="molecule type" value="Genomic_DNA"/>
</dbReference>
<dbReference type="Pfam" id="PF03732">
    <property type="entry name" value="Retrotrans_gag"/>
    <property type="match status" value="1"/>
</dbReference>
<evidence type="ECO:0000313" key="2">
    <source>
        <dbReference type="EMBL" id="GAA5801435.1"/>
    </source>
</evidence>